<gene>
    <name evidence="2" type="ORF">GNB58_003538</name>
</gene>
<dbReference type="Pfam" id="PF24072">
    <property type="entry name" value="T7_gp14"/>
    <property type="match status" value="1"/>
</dbReference>
<organism evidence="2">
    <name type="scientific">Salmonella enterica subsp. houtenae serovar 45:g,z51:-</name>
    <dbReference type="NCBI Taxonomy" id="1967611"/>
    <lineage>
        <taxon>Bacteria</taxon>
        <taxon>Pseudomonadati</taxon>
        <taxon>Pseudomonadota</taxon>
        <taxon>Gammaproteobacteria</taxon>
        <taxon>Enterobacterales</taxon>
        <taxon>Enterobacteriaceae</taxon>
        <taxon>Salmonella</taxon>
    </lineage>
</organism>
<evidence type="ECO:0008006" key="3">
    <source>
        <dbReference type="Google" id="ProtNLM"/>
    </source>
</evidence>
<name>A0A736VBJ2_SALHO</name>
<evidence type="ECO:0000313" key="2">
    <source>
        <dbReference type="EMBL" id="HAE7766518.1"/>
    </source>
</evidence>
<dbReference type="EMBL" id="DAATAH010000047">
    <property type="protein sequence ID" value="HAE7766518.1"/>
    <property type="molecule type" value="Genomic_DNA"/>
</dbReference>
<feature type="chain" id="PRO_5027648377" description="Phage tail tape measure protein" evidence="1">
    <location>
        <begin position="18"/>
        <end position="163"/>
    </location>
</feature>
<reference evidence="2" key="2">
    <citation type="submission" date="2018-07" db="EMBL/GenBank/DDBJ databases">
        <authorList>
            <consortium name="NCBI Pathogen Detection Project"/>
        </authorList>
    </citation>
    <scope>NUCLEOTIDE SEQUENCE</scope>
    <source>
        <strain evidence="2">2584-68</strain>
    </source>
</reference>
<reference evidence="2" key="1">
    <citation type="journal article" date="2018" name="Genome Biol.">
        <title>SKESA: strategic k-mer extension for scrupulous assemblies.</title>
        <authorList>
            <person name="Souvorov A."/>
            <person name="Agarwala R."/>
            <person name="Lipman D.J."/>
        </authorList>
    </citation>
    <scope>NUCLEOTIDE SEQUENCE</scope>
    <source>
        <strain evidence="2">2584-68</strain>
    </source>
</reference>
<keyword evidence="1" id="KW-0732">Signal</keyword>
<accession>A0A736VBJ2</accession>
<feature type="signal peptide" evidence="1">
    <location>
        <begin position="1"/>
        <end position="17"/>
    </location>
</feature>
<protein>
    <recommendedName>
        <fullName evidence="3">Phage tail tape measure protein</fullName>
    </recommendedName>
</protein>
<dbReference type="AlphaFoldDB" id="A0A736VBJ2"/>
<dbReference type="InterPro" id="IPR038996">
    <property type="entry name" value="Gp14"/>
</dbReference>
<sequence>MWWAIAAQAAGSLLSMAASHKAAKGAQQAGEDQSTAYLATAQMNDADAVDALAASFIKAAKIRRAGEQAMSTARTAYAASGVEVDTGTALNVTSGIAGDAEEDAVWTILNGESSTAHLRRQAAVNRIAAVNARKAGHINSQAATLGGIGSLLGSAGQIMGMIG</sequence>
<evidence type="ECO:0000256" key="1">
    <source>
        <dbReference type="SAM" id="SignalP"/>
    </source>
</evidence>
<proteinExistence type="predicted"/>
<comment type="caution">
    <text evidence="2">The sequence shown here is derived from an EMBL/GenBank/DDBJ whole genome shotgun (WGS) entry which is preliminary data.</text>
</comment>